<gene>
    <name evidence="1" type="ORF">E1B28_007988</name>
</gene>
<evidence type="ECO:0000313" key="1">
    <source>
        <dbReference type="EMBL" id="KAG7094388.1"/>
    </source>
</evidence>
<reference evidence="1" key="1">
    <citation type="journal article" date="2021" name="Genome Biol. Evol.">
        <title>The assembled and annotated genome of the fairy-ring fungus Marasmius oreades.</title>
        <authorList>
            <person name="Hiltunen M."/>
            <person name="Ament-Velasquez S.L."/>
            <person name="Johannesson H."/>
        </authorList>
    </citation>
    <scope>NUCLEOTIDE SEQUENCE</scope>
    <source>
        <strain evidence="1">03SP1</strain>
    </source>
</reference>
<accession>A0A9P7S3A5</accession>
<dbReference type="EMBL" id="CM032184">
    <property type="protein sequence ID" value="KAG7094388.1"/>
    <property type="molecule type" value="Genomic_DNA"/>
</dbReference>
<keyword evidence="2" id="KW-1185">Reference proteome</keyword>
<sequence>MGSVKLFPCSLQLPDSTFPLSVLVLSYLLSSTSLFPYLSRVDAIPLYLSFCFGAFFHRMSDVERYSIFLATGHILFHSITLALSGNPFHPCIGSVFFNFFF</sequence>
<evidence type="ECO:0000313" key="2">
    <source>
        <dbReference type="Proteomes" id="UP001049176"/>
    </source>
</evidence>
<organism evidence="1 2">
    <name type="scientific">Marasmius oreades</name>
    <name type="common">fairy-ring Marasmius</name>
    <dbReference type="NCBI Taxonomy" id="181124"/>
    <lineage>
        <taxon>Eukaryota</taxon>
        <taxon>Fungi</taxon>
        <taxon>Dikarya</taxon>
        <taxon>Basidiomycota</taxon>
        <taxon>Agaricomycotina</taxon>
        <taxon>Agaricomycetes</taxon>
        <taxon>Agaricomycetidae</taxon>
        <taxon>Agaricales</taxon>
        <taxon>Marasmiineae</taxon>
        <taxon>Marasmiaceae</taxon>
        <taxon>Marasmius</taxon>
    </lineage>
</organism>
<dbReference type="Proteomes" id="UP001049176">
    <property type="component" value="Chromosome 4"/>
</dbReference>
<comment type="caution">
    <text evidence="1">The sequence shown here is derived from an EMBL/GenBank/DDBJ whole genome shotgun (WGS) entry which is preliminary data.</text>
</comment>
<dbReference type="RefSeq" id="XP_043010858.1">
    <property type="nucleotide sequence ID" value="XM_043152771.1"/>
</dbReference>
<dbReference type="GeneID" id="66077064"/>
<name>A0A9P7S3A5_9AGAR</name>
<protein>
    <submittedName>
        <fullName evidence="1">Uncharacterized protein</fullName>
    </submittedName>
</protein>
<dbReference type="AlphaFoldDB" id="A0A9P7S3A5"/>
<proteinExistence type="predicted"/>
<dbReference type="KEGG" id="more:E1B28_007988"/>